<accession>A0A1X7L3V2</accession>
<dbReference type="Proteomes" id="UP000193834">
    <property type="component" value="Unassembled WGS sequence"/>
</dbReference>
<dbReference type="STRING" id="1852522.SAMN06295960_2936"/>
<sequence length="673" mass="77115">MKKADSLLSSRRAAWRVDARFEPYPRACQRKSWEQLPDTVRDLWIQEGEGELHKAWPMLTAALYMDYSRNGVRDAYQDPTFMRRQRLVKLVMAECMEYEGRFLDEIVNGIWAICEESTWCWPAHLNNMDTLKLDPLPDVDQPIIDLGAGETAALLVWTYYLLRDELEKEYPRVTLRLNRELRVRILEPYDQESRFWWMSFDPDELINNWNPWCNSNALAVLLIAEQDEERKERVMEKLLRSLDRFISAYEEDGGCDEGPAYWGHATGALFNALVSLSEACPAYRECFDNQKIRNMARYIMNMYIGEGQFINFADSAAKLKVKASLIYAFGKALKDDELLQFGRVMYARQGGYEHWRDEEFLYHFQLILGELFHTSELWEESSDTAAGLVAKHTPDMQSAVHRQNHTGPSSLLELSQDVWMSSIEVMVAREASDGRGLCLAAKGGHNDESHNHNDIGSFIVYLHQKPVLIDVGVGVYTSKTFSSERYTIWTMQSAYHQTPTVHGRTQEGGKAYRASEVQYEANGGLSCLTLELSKAYPQEAGIKQWQRRIALSRAAKGSQHLKSEVVISDNVLLDGSTDEVELHWMSAIEPVVEDSQWQVMVDDNEGIQAVLEFDPELWTLVVETINLTDPKLTAVWGDAIYRTTMRTSMPITSGAWQFKLREKRTTSSITALA</sequence>
<reference evidence="3 4" key="1">
    <citation type="submission" date="2017-04" db="EMBL/GenBank/DDBJ databases">
        <authorList>
            <person name="Afonso C.L."/>
            <person name="Miller P.J."/>
            <person name="Scott M.A."/>
            <person name="Spackman E."/>
            <person name="Goraichik I."/>
            <person name="Dimitrov K.M."/>
            <person name="Suarez D.L."/>
            <person name="Swayne D.E."/>
        </authorList>
    </citation>
    <scope>NUCLEOTIDE SEQUENCE [LARGE SCALE GENOMIC DNA]</scope>
    <source>
        <strain evidence="3 4">11</strain>
    </source>
</reference>
<dbReference type="InterPro" id="IPR008929">
    <property type="entry name" value="Chondroitin_lyas"/>
</dbReference>
<evidence type="ECO:0000259" key="2">
    <source>
        <dbReference type="Pfam" id="PF07940"/>
    </source>
</evidence>
<dbReference type="InterPro" id="IPR012480">
    <property type="entry name" value="Hepar_II_III_C"/>
</dbReference>
<evidence type="ECO:0000313" key="3">
    <source>
        <dbReference type="EMBL" id="SMG48420.1"/>
    </source>
</evidence>
<dbReference type="EMBL" id="FXAZ01000004">
    <property type="protein sequence ID" value="SMG48420.1"/>
    <property type="molecule type" value="Genomic_DNA"/>
</dbReference>
<dbReference type="Gene3D" id="2.70.98.70">
    <property type="match status" value="1"/>
</dbReference>
<dbReference type="SUPFAM" id="SSF48230">
    <property type="entry name" value="Chondroitin AC/alginate lyase"/>
    <property type="match status" value="1"/>
</dbReference>
<dbReference type="GO" id="GO:0016829">
    <property type="term" value="F:lyase activity"/>
    <property type="evidence" value="ECO:0007669"/>
    <property type="project" value="InterPro"/>
</dbReference>
<keyword evidence="4" id="KW-1185">Reference proteome</keyword>
<evidence type="ECO:0000313" key="4">
    <source>
        <dbReference type="Proteomes" id="UP000193834"/>
    </source>
</evidence>
<dbReference type="AlphaFoldDB" id="A0A1X7L3V2"/>
<comment type="subcellular location">
    <subcellularLocation>
        <location evidence="1">Cell envelope</location>
    </subcellularLocation>
</comment>
<proteinExistence type="predicted"/>
<name>A0A1X7L3V2_9BACL</name>
<dbReference type="GO" id="GO:0030313">
    <property type="term" value="C:cell envelope"/>
    <property type="evidence" value="ECO:0007669"/>
    <property type="project" value="UniProtKB-SubCell"/>
</dbReference>
<organism evidence="3 4">
    <name type="scientific">Paenibacillus aquistagni</name>
    <dbReference type="NCBI Taxonomy" id="1852522"/>
    <lineage>
        <taxon>Bacteria</taxon>
        <taxon>Bacillati</taxon>
        <taxon>Bacillota</taxon>
        <taxon>Bacilli</taxon>
        <taxon>Bacillales</taxon>
        <taxon>Paenibacillaceae</taxon>
        <taxon>Paenibacillus</taxon>
    </lineage>
</organism>
<dbReference type="Gene3D" id="1.50.10.100">
    <property type="entry name" value="Chondroitin AC/alginate lyase"/>
    <property type="match status" value="1"/>
</dbReference>
<evidence type="ECO:0000256" key="1">
    <source>
        <dbReference type="ARBA" id="ARBA00004196"/>
    </source>
</evidence>
<gene>
    <name evidence="3" type="ORF">SAMN06295960_2936</name>
</gene>
<dbReference type="RefSeq" id="WP_085495245.1">
    <property type="nucleotide sequence ID" value="NZ_FXAZ01000004.1"/>
</dbReference>
<dbReference type="OrthoDB" id="9793856at2"/>
<protein>
    <submittedName>
        <fullName evidence="3">Heparinase II/III-like protein</fullName>
    </submittedName>
</protein>
<dbReference type="Pfam" id="PF07940">
    <property type="entry name" value="Hepar_II_III_C"/>
    <property type="match status" value="1"/>
</dbReference>
<feature type="domain" description="Heparinase II/III-like C-terminal" evidence="2">
    <location>
        <begin position="442"/>
        <end position="628"/>
    </location>
</feature>